<feature type="domain" description="HTH araC/xylS-type" evidence="4">
    <location>
        <begin position="233"/>
        <end position="335"/>
    </location>
</feature>
<dbReference type="PRINTS" id="PR00032">
    <property type="entry name" value="HTHARAC"/>
</dbReference>
<keyword evidence="2" id="KW-0238">DNA-binding</keyword>
<dbReference type="InterPro" id="IPR018060">
    <property type="entry name" value="HTH_AraC"/>
</dbReference>
<keyword evidence="6" id="KW-1185">Reference proteome</keyword>
<dbReference type="Proteomes" id="UP001549321">
    <property type="component" value="Unassembled WGS sequence"/>
</dbReference>
<keyword evidence="3" id="KW-0804">Transcription</keyword>
<dbReference type="InterPro" id="IPR032687">
    <property type="entry name" value="AraC-type_N"/>
</dbReference>
<dbReference type="PANTHER" id="PTHR47894:SF1">
    <property type="entry name" value="HTH-TYPE TRANSCRIPTIONAL REGULATOR VQSM"/>
    <property type="match status" value="1"/>
</dbReference>
<accession>A0ABV2R438</accession>
<keyword evidence="1" id="KW-0805">Transcription regulation</keyword>
<protein>
    <submittedName>
        <fullName evidence="5">AraC-like DNA-binding protein</fullName>
    </submittedName>
</protein>
<comment type="caution">
    <text evidence="5">The sequence shown here is derived from an EMBL/GenBank/DDBJ whole genome shotgun (WGS) entry which is preliminary data.</text>
</comment>
<sequence length="342" mass="36383">MWDRNSVSLSLVHMLPAMAERRGLPLDDLLARAGLARDALSHTGLVATRSQVCSLLNELSRRSGEATIGLDLAASADPARLGLSGRALFGGRTLRECLILHARHMPTLQGGVRMGLDESDGRAHWRHALANSDAAHAGVLNEGIAAFVLAALRAIAGAEGSDAQITLPHRPRASSRLYEEKLGAGVSFGSGVGISVSFDAGWLDRPNPFLAGPRLAEETGEAIIDSPDWNQDATLAIALERIFSSAALAGTLSLVDASRSLGIAPRSLQRRLLASGTSFEALVDDWRRSLARAQLGDPALPVGTISRSLGYSDPAHFVRAFRRWEGITPLAYRRAALARNGN</sequence>
<dbReference type="SUPFAM" id="SSF46689">
    <property type="entry name" value="Homeodomain-like"/>
    <property type="match status" value="1"/>
</dbReference>
<dbReference type="InterPro" id="IPR020449">
    <property type="entry name" value="Tscrpt_reg_AraC-type_HTH"/>
</dbReference>
<dbReference type="RefSeq" id="WP_354553571.1">
    <property type="nucleotide sequence ID" value="NZ_JBEPSM010000003.1"/>
</dbReference>
<evidence type="ECO:0000313" key="6">
    <source>
        <dbReference type="Proteomes" id="UP001549321"/>
    </source>
</evidence>
<proteinExistence type="predicted"/>
<organism evidence="5 6">
    <name type="scientific">Kaistia defluvii</name>
    <dbReference type="NCBI Taxonomy" id="410841"/>
    <lineage>
        <taxon>Bacteria</taxon>
        <taxon>Pseudomonadati</taxon>
        <taxon>Pseudomonadota</taxon>
        <taxon>Alphaproteobacteria</taxon>
        <taxon>Hyphomicrobiales</taxon>
        <taxon>Kaistiaceae</taxon>
        <taxon>Kaistia</taxon>
    </lineage>
</organism>
<evidence type="ECO:0000256" key="1">
    <source>
        <dbReference type="ARBA" id="ARBA00023015"/>
    </source>
</evidence>
<evidence type="ECO:0000256" key="3">
    <source>
        <dbReference type="ARBA" id="ARBA00023163"/>
    </source>
</evidence>
<dbReference type="Pfam" id="PF12625">
    <property type="entry name" value="Arabinose_bd"/>
    <property type="match status" value="1"/>
</dbReference>
<dbReference type="Pfam" id="PF12833">
    <property type="entry name" value="HTH_18"/>
    <property type="match status" value="1"/>
</dbReference>
<evidence type="ECO:0000313" key="5">
    <source>
        <dbReference type="EMBL" id="MET4636044.1"/>
    </source>
</evidence>
<gene>
    <name evidence="5" type="ORF">ABIE08_003995</name>
</gene>
<dbReference type="SMART" id="SM00342">
    <property type="entry name" value="HTH_ARAC"/>
    <property type="match status" value="1"/>
</dbReference>
<dbReference type="PROSITE" id="PS01124">
    <property type="entry name" value="HTH_ARAC_FAMILY_2"/>
    <property type="match status" value="1"/>
</dbReference>
<evidence type="ECO:0000256" key="2">
    <source>
        <dbReference type="ARBA" id="ARBA00023125"/>
    </source>
</evidence>
<dbReference type="EMBL" id="JBEPSM010000003">
    <property type="protein sequence ID" value="MET4636044.1"/>
    <property type="molecule type" value="Genomic_DNA"/>
</dbReference>
<evidence type="ECO:0000259" key="4">
    <source>
        <dbReference type="PROSITE" id="PS01124"/>
    </source>
</evidence>
<dbReference type="PANTHER" id="PTHR47894">
    <property type="entry name" value="HTH-TYPE TRANSCRIPTIONAL REGULATOR GADX"/>
    <property type="match status" value="1"/>
</dbReference>
<dbReference type="Gene3D" id="1.10.10.60">
    <property type="entry name" value="Homeodomain-like"/>
    <property type="match status" value="1"/>
</dbReference>
<reference evidence="5 6" key="1">
    <citation type="submission" date="2024-06" db="EMBL/GenBank/DDBJ databases">
        <title>Sorghum-associated microbial communities from plants grown in Nebraska, USA.</title>
        <authorList>
            <person name="Schachtman D."/>
        </authorList>
    </citation>
    <scope>NUCLEOTIDE SEQUENCE [LARGE SCALE GENOMIC DNA]</scope>
    <source>
        <strain evidence="5 6">3207</strain>
    </source>
</reference>
<dbReference type="InterPro" id="IPR009057">
    <property type="entry name" value="Homeodomain-like_sf"/>
</dbReference>
<name>A0ABV2R438_9HYPH</name>